<dbReference type="Proteomes" id="UP001359559">
    <property type="component" value="Unassembled WGS sequence"/>
</dbReference>
<organism evidence="2 3">
    <name type="scientific">Clitoria ternatea</name>
    <name type="common">Butterfly pea</name>
    <dbReference type="NCBI Taxonomy" id="43366"/>
    <lineage>
        <taxon>Eukaryota</taxon>
        <taxon>Viridiplantae</taxon>
        <taxon>Streptophyta</taxon>
        <taxon>Embryophyta</taxon>
        <taxon>Tracheophyta</taxon>
        <taxon>Spermatophyta</taxon>
        <taxon>Magnoliopsida</taxon>
        <taxon>eudicotyledons</taxon>
        <taxon>Gunneridae</taxon>
        <taxon>Pentapetalae</taxon>
        <taxon>rosids</taxon>
        <taxon>fabids</taxon>
        <taxon>Fabales</taxon>
        <taxon>Fabaceae</taxon>
        <taxon>Papilionoideae</taxon>
        <taxon>50 kb inversion clade</taxon>
        <taxon>NPAAA clade</taxon>
        <taxon>indigoferoid/millettioid clade</taxon>
        <taxon>Phaseoleae</taxon>
        <taxon>Clitoria</taxon>
    </lineage>
</organism>
<evidence type="ECO:0000256" key="1">
    <source>
        <dbReference type="SAM" id="MobiDB-lite"/>
    </source>
</evidence>
<dbReference type="EMBL" id="JAYKXN010000008">
    <property type="protein sequence ID" value="KAK7263051.1"/>
    <property type="molecule type" value="Genomic_DNA"/>
</dbReference>
<evidence type="ECO:0000313" key="2">
    <source>
        <dbReference type="EMBL" id="KAK7263051.1"/>
    </source>
</evidence>
<protein>
    <submittedName>
        <fullName evidence="2">Uncharacterized protein</fullName>
    </submittedName>
</protein>
<feature type="compositionally biased region" description="Basic and acidic residues" evidence="1">
    <location>
        <begin position="77"/>
        <end position="91"/>
    </location>
</feature>
<gene>
    <name evidence="2" type="ORF">RJT34_30635</name>
</gene>
<feature type="compositionally biased region" description="Basic residues" evidence="1">
    <location>
        <begin position="92"/>
        <end position="110"/>
    </location>
</feature>
<comment type="caution">
    <text evidence="2">The sequence shown here is derived from an EMBL/GenBank/DDBJ whole genome shotgun (WGS) entry which is preliminary data.</text>
</comment>
<dbReference type="AlphaFoldDB" id="A0AAN9I7J9"/>
<reference evidence="2 3" key="1">
    <citation type="submission" date="2024-01" db="EMBL/GenBank/DDBJ databases">
        <title>The genomes of 5 underutilized Papilionoideae crops provide insights into root nodulation and disease resistance.</title>
        <authorList>
            <person name="Yuan L."/>
        </authorList>
    </citation>
    <scope>NUCLEOTIDE SEQUENCE [LARGE SCALE GENOMIC DNA]</scope>
    <source>
        <strain evidence="2">LY-2023</strain>
        <tissue evidence="2">Leaf</tissue>
    </source>
</reference>
<feature type="compositionally biased region" description="Basic and acidic residues" evidence="1">
    <location>
        <begin position="111"/>
        <end position="124"/>
    </location>
</feature>
<keyword evidence="3" id="KW-1185">Reference proteome</keyword>
<proteinExistence type="predicted"/>
<name>A0AAN9I7J9_CLITE</name>
<accession>A0AAN9I7J9</accession>
<sequence length="147" mass="16909">MRLRSYSFTPSAYNLDENSLSGESYIIFEVLKHALRCDKLKKEIWCFECKRILDNSEVSLVVYLSLSSKAVGRFDFPEDHEANHQQRDKPAKDKKKRKNKVKGKGKKERKTRGGSDHSKARLIKDNVIAPSLDLVLESNEDQPSLEL</sequence>
<feature type="region of interest" description="Disordered" evidence="1">
    <location>
        <begin position="77"/>
        <end position="124"/>
    </location>
</feature>
<evidence type="ECO:0000313" key="3">
    <source>
        <dbReference type="Proteomes" id="UP001359559"/>
    </source>
</evidence>